<gene>
    <name evidence="8" type="ORF">NTJ_08358</name>
</gene>
<keyword evidence="9" id="KW-1185">Reference proteome</keyword>
<keyword evidence="4 6" id="KW-0378">Hydrolase</keyword>
<proteinExistence type="inferred from homology"/>
<evidence type="ECO:0000256" key="3">
    <source>
        <dbReference type="ARBA" id="ARBA00022723"/>
    </source>
</evidence>
<evidence type="ECO:0000256" key="4">
    <source>
        <dbReference type="ARBA" id="ARBA00022801"/>
    </source>
</evidence>
<feature type="region of interest" description="Disordered" evidence="7">
    <location>
        <begin position="1"/>
        <end position="21"/>
    </location>
</feature>
<accession>A0ABN7AW72</accession>
<evidence type="ECO:0000256" key="2">
    <source>
        <dbReference type="ARBA" id="ARBA00022670"/>
    </source>
</evidence>
<feature type="compositionally biased region" description="Basic and acidic residues" evidence="7">
    <location>
        <begin position="1"/>
        <end position="17"/>
    </location>
</feature>
<keyword evidence="2 6" id="KW-0645">Protease</keyword>
<evidence type="ECO:0000313" key="8">
    <source>
        <dbReference type="EMBL" id="BES95549.1"/>
    </source>
</evidence>
<evidence type="ECO:0000256" key="7">
    <source>
        <dbReference type="SAM" id="MobiDB-lite"/>
    </source>
</evidence>
<keyword evidence="3 6" id="KW-0479">Metal-binding</keyword>
<dbReference type="PANTHER" id="PTHR21711:SF0">
    <property type="entry name" value="MITOCHONDRIAL INNER MEMBRANE PROTEASE ATP23 HOMOLOG"/>
    <property type="match status" value="1"/>
</dbReference>
<dbReference type="PANTHER" id="PTHR21711">
    <property type="entry name" value="MITOCHONDRIAL INNER MEMBRANE PROTEASE"/>
    <property type="match status" value="1"/>
</dbReference>
<name>A0ABN7AW72_9HEMI</name>
<dbReference type="EC" id="3.4.24.-" evidence="6"/>
<reference evidence="8 9" key="1">
    <citation type="submission" date="2023-09" db="EMBL/GenBank/DDBJ databases">
        <title>Nesidiocoris tenuis whole genome shotgun sequence.</title>
        <authorList>
            <person name="Shibata T."/>
            <person name="Shimoda M."/>
            <person name="Kobayashi T."/>
            <person name="Uehara T."/>
        </authorList>
    </citation>
    <scope>NUCLEOTIDE SEQUENCE [LARGE SCALE GENOMIC DNA]</scope>
    <source>
        <strain evidence="8 9">Japan</strain>
    </source>
</reference>
<dbReference type="Proteomes" id="UP001307889">
    <property type="component" value="Chromosome 6"/>
</dbReference>
<dbReference type="Pfam" id="PF09768">
    <property type="entry name" value="Peptidase_M76"/>
    <property type="match status" value="1"/>
</dbReference>
<keyword evidence="5 6" id="KW-0482">Metalloprotease</keyword>
<organism evidence="8 9">
    <name type="scientific">Nesidiocoris tenuis</name>
    <dbReference type="NCBI Taxonomy" id="355587"/>
    <lineage>
        <taxon>Eukaryota</taxon>
        <taxon>Metazoa</taxon>
        <taxon>Ecdysozoa</taxon>
        <taxon>Arthropoda</taxon>
        <taxon>Hexapoda</taxon>
        <taxon>Insecta</taxon>
        <taxon>Pterygota</taxon>
        <taxon>Neoptera</taxon>
        <taxon>Paraneoptera</taxon>
        <taxon>Hemiptera</taxon>
        <taxon>Heteroptera</taxon>
        <taxon>Panheteroptera</taxon>
        <taxon>Cimicomorpha</taxon>
        <taxon>Miridae</taxon>
        <taxon>Dicyphina</taxon>
        <taxon>Nesidiocoris</taxon>
    </lineage>
</organism>
<comment type="similarity">
    <text evidence="1 6">Belongs to the peptidase M76 family.</text>
</comment>
<dbReference type="EMBL" id="AP028914">
    <property type="protein sequence ID" value="BES95549.1"/>
    <property type="molecule type" value="Genomic_DNA"/>
</dbReference>
<evidence type="ECO:0000256" key="5">
    <source>
        <dbReference type="ARBA" id="ARBA00023049"/>
    </source>
</evidence>
<dbReference type="InterPro" id="IPR019165">
    <property type="entry name" value="Peptidase_M76_ATP23"/>
</dbReference>
<evidence type="ECO:0000256" key="1">
    <source>
        <dbReference type="ARBA" id="ARBA00009915"/>
    </source>
</evidence>
<evidence type="ECO:0000313" key="9">
    <source>
        <dbReference type="Proteomes" id="UP001307889"/>
    </source>
</evidence>
<protein>
    <recommendedName>
        <fullName evidence="6">Mitochondrial inner membrane protease ATP23</fullName>
        <ecNumber evidence="6">3.4.24.-</ecNumber>
    </recommendedName>
</protein>
<evidence type="ECO:0000256" key="6">
    <source>
        <dbReference type="RuleBase" id="RU364057"/>
    </source>
</evidence>
<sequence length="245" mass="27353">MSNKDAPEEGKKSEIDPNKYGYDLYPERKGRVEKTLGGVLSGYQGLEEYDRAKCERRVEKCFMQSKLVKLMASALKASGCEIDMSRHIVCEQCHPRVSGGFDPETNQIVICQNNSKNDGIVQGILVHEMIHMFDYCGNKIDFKNIDHLACTEIRAANLTHCSLTSAILQGDASLVSFANKHKECVKSKAIMSIIAVRDVTAVEAAAAVDRVFDKCYNDMEPIGRRVKGYEDSTRAYAEGFLYGYI</sequence>